<organism evidence="2 3">
    <name type="scientific">Rurimicrobium arvi</name>
    <dbReference type="NCBI Taxonomy" id="2049916"/>
    <lineage>
        <taxon>Bacteria</taxon>
        <taxon>Pseudomonadati</taxon>
        <taxon>Bacteroidota</taxon>
        <taxon>Chitinophagia</taxon>
        <taxon>Chitinophagales</taxon>
        <taxon>Chitinophagaceae</taxon>
        <taxon>Rurimicrobium</taxon>
    </lineage>
</organism>
<keyword evidence="3" id="KW-1185">Reference proteome</keyword>
<dbReference type="EMBL" id="BAABEZ010000022">
    <property type="protein sequence ID" value="GAA4456902.1"/>
    <property type="molecule type" value="Genomic_DNA"/>
</dbReference>
<dbReference type="InterPro" id="IPR017961">
    <property type="entry name" value="DNA_pol_Y-fam_little_finger"/>
</dbReference>
<gene>
    <name evidence="2" type="ORF">GCM10023092_22890</name>
</gene>
<evidence type="ECO:0000313" key="2">
    <source>
        <dbReference type="EMBL" id="GAA4456902.1"/>
    </source>
</evidence>
<evidence type="ECO:0000259" key="1">
    <source>
        <dbReference type="Pfam" id="PF11799"/>
    </source>
</evidence>
<reference evidence="3" key="1">
    <citation type="journal article" date="2019" name="Int. J. Syst. Evol. Microbiol.">
        <title>The Global Catalogue of Microorganisms (GCM) 10K type strain sequencing project: providing services to taxonomists for standard genome sequencing and annotation.</title>
        <authorList>
            <consortium name="The Broad Institute Genomics Platform"/>
            <consortium name="The Broad Institute Genome Sequencing Center for Infectious Disease"/>
            <person name="Wu L."/>
            <person name="Ma J."/>
        </authorList>
    </citation>
    <scope>NUCLEOTIDE SEQUENCE [LARGE SCALE GENOMIC DNA]</scope>
    <source>
        <strain evidence="3">JCM 31921</strain>
    </source>
</reference>
<accession>A0ABP8MYL8</accession>
<dbReference type="PANTHER" id="PTHR11076:SF33">
    <property type="entry name" value="DNA POLYMERASE KAPPA"/>
    <property type="match status" value="1"/>
</dbReference>
<dbReference type="PANTHER" id="PTHR11076">
    <property type="entry name" value="DNA REPAIR POLYMERASE UMUC / TRANSFERASE FAMILY MEMBER"/>
    <property type="match status" value="1"/>
</dbReference>
<sequence length="138" mass="16148">MSKEQTFEQDTIDIQLLRKVMLTMIDELAFELRKDQKLTSCLTLKIKYSNHDTHTKQVKIAYTSSERILSELCLQLFEKLYSRRMLIRLIGVRFSGLIGGSYQIDLFDDKQRDLSLATAMDHIRLRFGLEKIMRGVSL</sequence>
<dbReference type="RefSeq" id="WP_344827106.1">
    <property type="nucleotide sequence ID" value="NZ_BAABEZ010000022.1"/>
</dbReference>
<dbReference type="Pfam" id="PF11799">
    <property type="entry name" value="IMS_C"/>
    <property type="match status" value="1"/>
</dbReference>
<dbReference type="Proteomes" id="UP001501410">
    <property type="component" value="Unassembled WGS sequence"/>
</dbReference>
<feature type="domain" description="DNA polymerase Y-family little finger" evidence="1">
    <location>
        <begin position="1"/>
        <end position="106"/>
    </location>
</feature>
<dbReference type="InterPro" id="IPR050116">
    <property type="entry name" value="DNA_polymerase-Y"/>
</dbReference>
<dbReference type="SUPFAM" id="SSF100879">
    <property type="entry name" value="Lesion bypass DNA polymerase (Y-family), little finger domain"/>
    <property type="match status" value="1"/>
</dbReference>
<name>A0ABP8MYL8_9BACT</name>
<protein>
    <recommendedName>
        <fullName evidence="1">DNA polymerase Y-family little finger domain-containing protein</fullName>
    </recommendedName>
</protein>
<proteinExistence type="predicted"/>
<dbReference type="Gene3D" id="3.30.1490.100">
    <property type="entry name" value="DNA polymerase, Y-family, little finger domain"/>
    <property type="match status" value="1"/>
</dbReference>
<evidence type="ECO:0000313" key="3">
    <source>
        <dbReference type="Proteomes" id="UP001501410"/>
    </source>
</evidence>
<dbReference type="InterPro" id="IPR036775">
    <property type="entry name" value="DNA_pol_Y-fam_lit_finger_sf"/>
</dbReference>
<comment type="caution">
    <text evidence="2">The sequence shown here is derived from an EMBL/GenBank/DDBJ whole genome shotgun (WGS) entry which is preliminary data.</text>
</comment>